<feature type="transmembrane region" description="Helical" evidence="1">
    <location>
        <begin position="21"/>
        <end position="37"/>
    </location>
</feature>
<dbReference type="Proteomes" id="UP001215280">
    <property type="component" value="Unassembled WGS sequence"/>
</dbReference>
<evidence type="ECO:0000313" key="3">
    <source>
        <dbReference type="Proteomes" id="UP001215280"/>
    </source>
</evidence>
<keyword evidence="1" id="KW-0812">Transmembrane</keyword>
<feature type="transmembrane region" description="Helical" evidence="1">
    <location>
        <begin position="49"/>
        <end position="69"/>
    </location>
</feature>
<sequence length="175" mass="19268">MKRLSTRDYRICRLGISWKSYLIPILPLPLELLPFLSPGLSPSPVPTPLPWLLLLLFLVLVFGAAYFALKSSLSLASLSLQEHRAARKVPRALPRFRLSSGPQHAHAPTAPPTPSPRLAEFADVPLVRTALLALYLLDHNTFPLHGVLIPSLRPPPRIHLPRSTNGHLPDALCGT</sequence>
<gene>
    <name evidence="2" type="ORF">DFH07DRAFT_1067670</name>
</gene>
<keyword evidence="3" id="KW-1185">Reference proteome</keyword>
<keyword evidence="1" id="KW-1133">Transmembrane helix</keyword>
<evidence type="ECO:0000256" key="1">
    <source>
        <dbReference type="SAM" id="Phobius"/>
    </source>
</evidence>
<name>A0AAD7HJ22_9AGAR</name>
<organism evidence="2 3">
    <name type="scientific">Mycena maculata</name>
    <dbReference type="NCBI Taxonomy" id="230809"/>
    <lineage>
        <taxon>Eukaryota</taxon>
        <taxon>Fungi</taxon>
        <taxon>Dikarya</taxon>
        <taxon>Basidiomycota</taxon>
        <taxon>Agaricomycotina</taxon>
        <taxon>Agaricomycetes</taxon>
        <taxon>Agaricomycetidae</taxon>
        <taxon>Agaricales</taxon>
        <taxon>Marasmiineae</taxon>
        <taxon>Mycenaceae</taxon>
        <taxon>Mycena</taxon>
    </lineage>
</organism>
<dbReference type="AlphaFoldDB" id="A0AAD7HJ22"/>
<reference evidence="2" key="1">
    <citation type="submission" date="2023-03" db="EMBL/GenBank/DDBJ databases">
        <title>Massive genome expansion in bonnet fungi (Mycena s.s.) driven by repeated elements and novel gene families across ecological guilds.</title>
        <authorList>
            <consortium name="Lawrence Berkeley National Laboratory"/>
            <person name="Harder C.B."/>
            <person name="Miyauchi S."/>
            <person name="Viragh M."/>
            <person name="Kuo A."/>
            <person name="Thoen E."/>
            <person name="Andreopoulos B."/>
            <person name="Lu D."/>
            <person name="Skrede I."/>
            <person name="Drula E."/>
            <person name="Henrissat B."/>
            <person name="Morin E."/>
            <person name="Kohler A."/>
            <person name="Barry K."/>
            <person name="LaButti K."/>
            <person name="Morin E."/>
            <person name="Salamov A."/>
            <person name="Lipzen A."/>
            <person name="Mereny Z."/>
            <person name="Hegedus B."/>
            <person name="Baldrian P."/>
            <person name="Stursova M."/>
            <person name="Weitz H."/>
            <person name="Taylor A."/>
            <person name="Grigoriev I.V."/>
            <person name="Nagy L.G."/>
            <person name="Martin F."/>
            <person name="Kauserud H."/>
        </authorList>
    </citation>
    <scope>NUCLEOTIDE SEQUENCE</scope>
    <source>
        <strain evidence="2">CBHHK188m</strain>
    </source>
</reference>
<dbReference type="EMBL" id="JARJLG010000273">
    <property type="protein sequence ID" value="KAJ7720960.1"/>
    <property type="molecule type" value="Genomic_DNA"/>
</dbReference>
<proteinExistence type="predicted"/>
<accession>A0AAD7HJ22</accession>
<keyword evidence="1" id="KW-0472">Membrane</keyword>
<comment type="caution">
    <text evidence="2">The sequence shown here is derived from an EMBL/GenBank/DDBJ whole genome shotgun (WGS) entry which is preliminary data.</text>
</comment>
<protein>
    <submittedName>
        <fullName evidence="2">Uncharacterized protein</fullName>
    </submittedName>
</protein>
<evidence type="ECO:0000313" key="2">
    <source>
        <dbReference type="EMBL" id="KAJ7720960.1"/>
    </source>
</evidence>